<dbReference type="Pfam" id="PF00941">
    <property type="entry name" value="FAD_binding_5"/>
    <property type="match status" value="1"/>
</dbReference>
<name>A0ABP8JSQ8_9BACT</name>
<gene>
    <name evidence="5" type="ORF">GCM10023187_02270</name>
</gene>
<dbReference type="Gene3D" id="3.30.390.50">
    <property type="entry name" value="CO dehydrogenase flavoprotein, C-terminal domain"/>
    <property type="match status" value="1"/>
</dbReference>
<dbReference type="PANTHER" id="PTHR42659:SF2">
    <property type="entry name" value="XANTHINE DEHYDROGENASE SUBUNIT C-RELATED"/>
    <property type="match status" value="1"/>
</dbReference>
<dbReference type="PROSITE" id="PS51387">
    <property type="entry name" value="FAD_PCMH"/>
    <property type="match status" value="1"/>
</dbReference>
<keyword evidence="3" id="KW-0560">Oxidoreductase</keyword>
<dbReference type="InterPro" id="IPR016169">
    <property type="entry name" value="FAD-bd_PCMH_sub2"/>
</dbReference>
<dbReference type="SMART" id="SM01092">
    <property type="entry name" value="CO_deh_flav_C"/>
    <property type="match status" value="1"/>
</dbReference>
<reference evidence="6" key="1">
    <citation type="journal article" date="2019" name="Int. J. Syst. Evol. Microbiol.">
        <title>The Global Catalogue of Microorganisms (GCM) 10K type strain sequencing project: providing services to taxonomists for standard genome sequencing and annotation.</title>
        <authorList>
            <consortium name="The Broad Institute Genomics Platform"/>
            <consortium name="The Broad Institute Genome Sequencing Center for Infectious Disease"/>
            <person name="Wu L."/>
            <person name="Ma J."/>
        </authorList>
    </citation>
    <scope>NUCLEOTIDE SEQUENCE [LARGE SCALE GENOMIC DNA]</scope>
    <source>
        <strain evidence="6">JCM 17925</strain>
    </source>
</reference>
<dbReference type="RefSeq" id="WP_345263087.1">
    <property type="nucleotide sequence ID" value="NZ_BAABHB010000001.1"/>
</dbReference>
<dbReference type="SUPFAM" id="SSF56176">
    <property type="entry name" value="FAD-binding/transporter-associated domain-like"/>
    <property type="match status" value="1"/>
</dbReference>
<protein>
    <submittedName>
        <fullName evidence="5">Xanthine dehydrogenase family protein subunit M</fullName>
    </submittedName>
</protein>
<evidence type="ECO:0000313" key="6">
    <source>
        <dbReference type="Proteomes" id="UP001500936"/>
    </source>
</evidence>
<dbReference type="InterPro" id="IPR016166">
    <property type="entry name" value="FAD-bd_PCMH"/>
</dbReference>
<dbReference type="Pfam" id="PF03450">
    <property type="entry name" value="CO_deh_flav_C"/>
    <property type="match status" value="1"/>
</dbReference>
<dbReference type="InterPro" id="IPR002346">
    <property type="entry name" value="Mopterin_DH_FAD-bd"/>
</dbReference>
<accession>A0ABP8JSQ8</accession>
<proteinExistence type="predicted"/>
<dbReference type="SUPFAM" id="SSF55447">
    <property type="entry name" value="CO dehydrogenase flavoprotein C-terminal domain-like"/>
    <property type="match status" value="1"/>
</dbReference>
<evidence type="ECO:0000313" key="5">
    <source>
        <dbReference type="EMBL" id="GAA4395426.1"/>
    </source>
</evidence>
<dbReference type="Gene3D" id="3.30.465.10">
    <property type="match status" value="1"/>
</dbReference>
<evidence type="ECO:0000256" key="2">
    <source>
        <dbReference type="ARBA" id="ARBA00022827"/>
    </source>
</evidence>
<dbReference type="Proteomes" id="UP001500936">
    <property type="component" value="Unassembled WGS sequence"/>
</dbReference>
<sequence>MITVEFDYKKATTVEEALAALANGDGKLLAGGYSLVPSMKLRLSQPEFLIDISSISSLKGIQEEDGFIVIRAGTTHAEILNSALIQEKLPFFHTAAGVIGDVQVRNRGTIGGSLAHADPAADWPALVLAADAVIDVVSRNGSRSISATDFFTGLFSTALGENELITAIRIPVPPAGTRTAYMKFEHPASRFAIVGCAVMRFPDGKINIAFTGVAEYAFRDKGAEQAVAGNTLDAASMDAAVNAALQGQDVSFMGDNFASEEYRRHLAKVYLKRALQAVA</sequence>
<dbReference type="InterPro" id="IPR036318">
    <property type="entry name" value="FAD-bd_PCMH-like_sf"/>
</dbReference>
<keyword evidence="6" id="KW-1185">Reference proteome</keyword>
<keyword evidence="2" id="KW-0274">FAD</keyword>
<evidence type="ECO:0000256" key="3">
    <source>
        <dbReference type="ARBA" id="ARBA00023002"/>
    </source>
</evidence>
<evidence type="ECO:0000256" key="1">
    <source>
        <dbReference type="ARBA" id="ARBA00022630"/>
    </source>
</evidence>
<comment type="caution">
    <text evidence="5">The sequence shown here is derived from an EMBL/GenBank/DDBJ whole genome shotgun (WGS) entry which is preliminary data.</text>
</comment>
<dbReference type="InterPro" id="IPR051312">
    <property type="entry name" value="Diverse_Substr_Oxidored"/>
</dbReference>
<dbReference type="InterPro" id="IPR036683">
    <property type="entry name" value="CO_DH_flav_C_dom_sf"/>
</dbReference>
<organism evidence="5 6">
    <name type="scientific">Nibrella viscosa</name>
    <dbReference type="NCBI Taxonomy" id="1084524"/>
    <lineage>
        <taxon>Bacteria</taxon>
        <taxon>Pseudomonadati</taxon>
        <taxon>Bacteroidota</taxon>
        <taxon>Cytophagia</taxon>
        <taxon>Cytophagales</taxon>
        <taxon>Spirosomataceae</taxon>
        <taxon>Nibrella</taxon>
    </lineage>
</organism>
<feature type="domain" description="FAD-binding PCMH-type" evidence="4">
    <location>
        <begin position="1"/>
        <end position="175"/>
    </location>
</feature>
<keyword evidence="1" id="KW-0285">Flavoprotein</keyword>
<evidence type="ECO:0000259" key="4">
    <source>
        <dbReference type="PROSITE" id="PS51387"/>
    </source>
</evidence>
<dbReference type="InterPro" id="IPR016167">
    <property type="entry name" value="FAD-bd_PCMH_sub1"/>
</dbReference>
<dbReference type="InterPro" id="IPR005107">
    <property type="entry name" value="CO_DH_flav_C"/>
</dbReference>
<dbReference type="EMBL" id="BAABHB010000001">
    <property type="protein sequence ID" value="GAA4395426.1"/>
    <property type="molecule type" value="Genomic_DNA"/>
</dbReference>
<dbReference type="Gene3D" id="3.30.43.10">
    <property type="entry name" value="Uridine Diphospho-n-acetylenolpyruvylglucosamine Reductase, domain 2"/>
    <property type="match status" value="1"/>
</dbReference>
<dbReference type="PANTHER" id="PTHR42659">
    <property type="entry name" value="XANTHINE DEHYDROGENASE SUBUNIT C-RELATED"/>
    <property type="match status" value="1"/>
</dbReference>